<dbReference type="Gene3D" id="2.170.16.10">
    <property type="entry name" value="Hedgehog/Intein (Hint) domain"/>
    <property type="match status" value="1"/>
</dbReference>
<dbReference type="Pfam" id="PF13403">
    <property type="entry name" value="Hint_2"/>
    <property type="match status" value="1"/>
</dbReference>
<evidence type="ECO:0000313" key="3">
    <source>
        <dbReference type="EMBL" id="MXQ09380.1"/>
    </source>
</evidence>
<proteinExistence type="predicted"/>
<evidence type="ECO:0000259" key="2">
    <source>
        <dbReference type="Pfam" id="PF13403"/>
    </source>
</evidence>
<dbReference type="Proteomes" id="UP000480350">
    <property type="component" value="Unassembled WGS sequence"/>
</dbReference>
<gene>
    <name evidence="3" type="ORF">GQ651_16155</name>
</gene>
<feature type="region of interest" description="Disordered" evidence="1">
    <location>
        <begin position="193"/>
        <end position="230"/>
    </location>
</feature>
<evidence type="ECO:0000256" key="1">
    <source>
        <dbReference type="SAM" id="MobiDB-lite"/>
    </source>
</evidence>
<organism evidence="3 4">
    <name type="scientific">Kangsaoukella pontilimi</name>
    <dbReference type="NCBI Taxonomy" id="2691042"/>
    <lineage>
        <taxon>Bacteria</taxon>
        <taxon>Pseudomonadati</taxon>
        <taxon>Pseudomonadota</taxon>
        <taxon>Alphaproteobacteria</taxon>
        <taxon>Rhodobacterales</taxon>
        <taxon>Paracoccaceae</taxon>
        <taxon>Kangsaoukella</taxon>
    </lineage>
</organism>
<comment type="caution">
    <text evidence="3">The sequence shown here is derived from an EMBL/GenBank/DDBJ whole genome shotgun (WGS) entry which is preliminary data.</text>
</comment>
<dbReference type="InterPro" id="IPR028992">
    <property type="entry name" value="Hedgehog/Intein_dom"/>
</dbReference>
<reference evidence="3 4" key="1">
    <citation type="submission" date="2019-12" db="EMBL/GenBank/DDBJ databases">
        <authorList>
            <person name="Lee S.D."/>
        </authorList>
    </citation>
    <scope>NUCLEOTIDE SEQUENCE [LARGE SCALE GENOMIC DNA]</scope>
    <source>
        <strain evidence="3 4">GH1-50</strain>
    </source>
</reference>
<evidence type="ECO:0000313" key="4">
    <source>
        <dbReference type="Proteomes" id="UP000480350"/>
    </source>
</evidence>
<dbReference type="RefSeq" id="WP_160765308.1">
    <property type="nucleotide sequence ID" value="NZ_WUPT01000003.1"/>
</dbReference>
<feature type="compositionally biased region" description="Low complexity" evidence="1">
    <location>
        <begin position="197"/>
        <end position="216"/>
    </location>
</feature>
<dbReference type="Pfam" id="PF17963">
    <property type="entry name" value="Big_9"/>
    <property type="match status" value="1"/>
</dbReference>
<accession>A0A7C9MXV9</accession>
<feature type="compositionally biased region" description="Gly residues" evidence="1">
    <location>
        <begin position="217"/>
        <end position="229"/>
    </location>
</feature>
<protein>
    <recommendedName>
        <fullName evidence="2">Hedgehog/Intein (Hint) domain-containing protein</fullName>
    </recommendedName>
</protein>
<dbReference type="AlphaFoldDB" id="A0A7C9MXV9"/>
<dbReference type="SUPFAM" id="SSF51294">
    <property type="entry name" value="Hedgehog/intein (Hint) domain"/>
    <property type="match status" value="1"/>
</dbReference>
<feature type="domain" description="Hedgehog/Intein (Hint)" evidence="2">
    <location>
        <begin position="334"/>
        <end position="471"/>
    </location>
</feature>
<dbReference type="EMBL" id="WUPT01000003">
    <property type="protein sequence ID" value="MXQ09380.1"/>
    <property type="molecule type" value="Genomic_DNA"/>
</dbReference>
<dbReference type="InterPro" id="IPR036844">
    <property type="entry name" value="Hint_dom_sf"/>
</dbReference>
<keyword evidence="4" id="KW-1185">Reference proteome</keyword>
<sequence>MTGGGPGLVYENEAEAVPSVPEVPGASALEMAKAILGSGIRVVGASFSGNRDVSGLGADGSAVLSTGASQDAPSAHIDIDFIPETDHLGLSMALVADEVPISGGERLLSDGVTIWINGHRQAMRPAQVSRRAEGQADGHVPVAATADAGLRIGMGAVLGVWKSRVNSIRIATRTLGAAAVLSALAVRAEANNGQAVGNPSNGNGGNDSPRGNADNGNGNGGGGGGGGGANNFTAVDDTVDIWEDASVTVDLRANDVGPGQSVIFITEINGQAVEVGDTVDIGNGETVTLNADGTVTITADDSGVIQGTFDYTAAYGTGNARQLDTAVVTLNTVPCFVAGTLIRTPDGPRAVESLGVGDMVVTRDDGPQPIRWIGRRTMAAEGAMAPVEIARGVFGDHDRIRVSPLHRILVRNTHAELLFGSAEVLIAARDLIDGRKVRQIEGGTVDYVHILFDRHQVVWSNGLLSESFLPGPQTAECFEREVIEEICAIFPELDPETGEGYGPAARPTLKSFEAKLLSA</sequence>
<reference evidence="3 4" key="2">
    <citation type="submission" date="2020-03" db="EMBL/GenBank/DDBJ databases">
        <title>Kangsaoukella pontilimi gen. nov., sp. nov., a new member of the family Rhodobacteraceae isolated from a tidal mudflat.</title>
        <authorList>
            <person name="Kim I.S."/>
        </authorList>
    </citation>
    <scope>NUCLEOTIDE SEQUENCE [LARGE SCALE GENOMIC DNA]</scope>
    <source>
        <strain evidence="3 4">GH1-50</strain>
    </source>
</reference>
<name>A0A7C9MXV9_9RHOB</name>